<evidence type="ECO:0008006" key="4">
    <source>
        <dbReference type="Google" id="ProtNLM"/>
    </source>
</evidence>
<comment type="caution">
    <text evidence="2">The sequence shown here is derived from an EMBL/GenBank/DDBJ whole genome shotgun (WGS) entry which is preliminary data.</text>
</comment>
<dbReference type="AlphaFoldDB" id="A0A094W7X0"/>
<evidence type="ECO:0000256" key="1">
    <source>
        <dbReference type="SAM" id="Coils"/>
    </source>
</evidence>
<accession>A0A094W7X0</accession>
<dbReference type="RefSeq" id="WP_036082895.1">
    <property type="nucleotide sequence ID" value="NZ_JBPKCJ010000005.1"/>
</dbReference>
<feature type="coiled-coil region" evidence="1">
    <location>
        <begin position="8"/>
        <end position="64"/>
    </location>
</feature>
<evidence type="ECO:0000313" key="3">
    <source>
        <dbReference type="Proteomes" id="UP000029452"/>
    </source>
</evidence>
<reference evidence="2 3" key="1">
    <citation type="submission" date="2014-06" db="EMBL/GenBank/DDBJ databases">
        <title>Draft genome sequence of iron oxidizing acidophile Leptospirillum ferriphilum DSM14647.</title>
        <authorList>
            <person name="Cardenas J.P."/>
            <person name="Lazcano M."/>
            <person name="Ossandon F.J."/>
            <person name="Corbett M."/>
            <person name="Holmes D.S."/>
            <person name="Watkin E."/>
        </authorList>
    </citation>
    <scope>NUCLEOTIDE SEQUENCE [LARGE SCALE GENOMIC DNA]</scope>
    <source>
        <strain evidence="2 3">DSM 14647</strain>
    </source>
</reference>
<protein>
    <recommendedName>
        <fullName evidence="4">Coiled coil domain-containing protein</fullName>
    </recommendedName>
</protein>
<proteinExistence type="predicted"/>
<dbReference type="OrthoDB" id="9813316at2"/>
<evidence type="ECO:0000313" key="2">
    <source>
        <dbReference type="EMBL" id="KGA93578.1"/>
    </source>
</evidence>
<keyword evidence="1" id="KW-0175">Coiled coil</keyword>
<name>A0A094W7X0_9BACT</name>
<dbReference type="EMBL" id="JPGK01000006">
    <property type="protein sequence ID" value="KGA93578.1"/>
    <property type="molecule type" value="Genomic_DNA"/>
</dbReference>
<dbReference type="PATRIC" id="fig|178606.4.peg.1789"/>
<dbReference type="Proteomes" id="UP000029452">
    <property type="component" value="Unassembled WGS sequence"/>
</dbReference>
<organism evidence="2 3">
    <name type="scientific">Leptospirillum ferriphilum</name>
    <dbReference type="NCBI Taxonomy" id="178606"/>
    <lineage>
        <taxon>Bacteria</taxon>
        <taxon>Pseudomonadati</taxon>
        <taxon>Nitrospirota</taxon>
        <taxon>Nitrospiria</taxon>
        <taxon>Nitrospirales</taxon>
        <taxon>Nitrospiraceae</taxon>
        <taxon>Leptospirillum</taxon>
    </lineage>
</organism>
<gene>
    <name evidence="2" type="ORF">LptCag_0191</name>
</gene>
<sequence length="95" mass="10759">MDAKELYKQKLDAQLKEWNAKVNLLAAKVENATADAKIRYSRQLDEIKAKQAEIREKLTELENAGSGAWESVKTKTDNVLEDLKTKISQALSNMH</sequence>